<gene>
    <name evidence="1" type="ORF">VNO77_23360</name>
</gene>
<reference evidence="1 2" key="1">
    <citation type="submission" date="2024-01" db="EMBL/GenBank/DDBJ databases">
        <title>The genomes of 5 underutilized Papilionoideae crops provide insights into root nodulation and disease resistanc.</title>
        <authorList>
            <person name="Jiang F."/>
        </authorList>
    </citation>
    <scope>NUCLEOTIDE SEQUENCE [LARGE SCALE GENOMIC DNA]</scope>
    <source>
        <strain evidence="1">LVBAO_FW01</strain>
        <tissue evidence="1">Leaves</tissue>
    </source>
</reference>
<proteinExistence type="predicted"/>
<organism evidence="1 2">
    <name type="scientific">Canavalia gladiata</name>
    <name type="common">Sword bean</name>
    <name type="synonym">Dolichos gladiatus</name>
    <dbReference type="NCBI Taxonomy" id="3824"/>
    <lineage>
        <taxon>Eukaryota</taxon>
        <taxon>Viridiplantae</taxon>
        <taxon>Streptophyta</taxon>
        <taxon>Embryophyta</taxon>
        <taxon>Tracheophyta</taxon>
        <taxon>Spermatophyta</taxon>
        <taxon>Magnoliopsida</taxon>
        <taxon>eudicotyledons</taxon>
        <taxon>Gunneridae</taxon>
        <taxon>Pentapetalae</taxon>
        <taxon>rosids</taxon>
        <taxon>fabids</taxon>
        <taxon>Fabales</taxon>
        <taxon>Fabaceae</taxon>
        <taxon>Papilionoideae</taxon>
        <taxon>50 kb inversion clade</taxon>
        <taxon>NPAAA clade</taxon>
        <taxon>indigoferoid/millettioid clade</taxon>
        <taxon>Phaseoleae</taxon>
        <taxon>Canavalia</taxon>
    </lineage>
</organism>
<evidence type="ECO:0000313" key="2">
    <source>
        <dbReference type="Proteomes" id="UP001367508"/>
    </source>
</evidence>
<dbReference type="EMBL" id="JAYMYQ010000005">
    <property type="protein sequence ID" value="KAK7329210.1"/>
    <property type="molecule type" value="Genomic_DNA"/>
</dbReference>
<evidence type="ECO:0000313" key="1">
    <source>
        <dbReference type="EMBL" id="KAK7329210.1"/>
    </source>
</evidence>
<dbReference type="AlphaFoldDB" id="A0AAN9Q8V3"/>
<sequence>MRGQDSKEIRGEGGSHRGIFRLKERHKEDRLWLSLDLLWCGGHPQILHSHCWQQEVQDEDPVTVLLIAMITRTRIKKAMQKSEWILAHLTVKHFEGPVEGSLTKDFIGGPQGQAMMSGFMPNGFSPNEATSINLVLDQDR</sequence>
<protein>
    <submittedName>
        <fullName evidence="1">Uncharacterized protein</fullName>
    </submittedName>
</protein>
<keyword evidence="2" id="KW-1185">Reference proteome</keyword>
<dbReference type="Proteomes" id="UP001367508">
    <property type="component" value="Unassembled WGS sequence"/>
</dbReference>
<comment type="caution">
    <text evidence="1">The sequence shown here is derived from an EMBL/GenBank/DDBJ whole genome shotgun (WGS) entry which is preliminary data.</text>
</comment>
<name>A0AAN9Q8V3_CANGL</name>
<accession>A0AAN9Q8V3</accession>